<feature type="chain" id="PRO_5032438745" evidence="2">
    <location>
        <begin position="21"/>
        <end position="123"/>
    </location>
</feature>
<sequence length="123" mass="12477">MNCIGVSALLLLILLPMVTTLSCFVCSSGNGNCNDPFTSTSTSLASGVTVSSSCNACVKTGTSFAMARACSTCPGVSIFVAGTGVACCTDRDYCNGASTFSNASIIHLCVATLVLAVLKVIYH</sequence>
<keyword evidence="1" id="KW-0812">Transmembrane</keyword>
<dbReference type="EMBL" id="CAJNOJ010000226">
    <property type="protein sequence ID" value="CAF1312584.1"/>
    <property type="molecule type" value="Genomic_DNA"/>
</dbReference>
<reference evidence="3" key="1">
    <citation type="submission" date="2021-02" db="EMBL/GenBank/DDBJ databases">
        <authorList>
            <person name="Nowell W R."/>
        </authorList>
    </citation>
    <scope>NUCLEOTIDE SEQUENCE</scope>
</reference>
<dbReference type="Proteomes" id="UP000663852">
    <property type="component" value="Unassembled WGS sequence"/>
</dbReference>
<dbReference type="AlphaFoldDB" id="A0A815EK48"/>
<evidence type="ECO:0000313" key="3">
    <source>
        <dbReference type="EMBL" id="CAF1312584.1"/>
    </source>
</evidence>
<accession>A0A815EK48</accession>
<proteinExistence type="predicted"/>
<protein>
    <submittedName>
        <fullName evidence="3">Uncharacterized protein</fullName>
    </submittedName>
</protein>
<evidence type="ECO:0000256" key="1">
    <source>
        <dbReference type="SAM" id="Phobius"/>
    </source>
</evidence>
<gene>
    <name evidence="3" type="ORF">EDS130_LOCUS31227</name>
</gene>
<evidence type="ECO:0000313" key="4">
    <source>
        <dbReference type="Proteomes" id="UP000663852"/>
    </source>
</evidence>
<evidence type="ECO:0000256" key="2">
    <source>
        <dbReference type="SAM" id="SignalP"/>
    </source>
</evidence>
<dbReference type="OrthoDB" id="10048927at2759"/>
<keyword evidence="1" id="KW-1133">Transmembrane helix</keyword>
<organism evidence="3 4">
    <name type="scientific">Adineta ricciae</name>
    <name type="common">Rotifer</name>
    <dbReference type="NCBI Taxonomy" id="249248"/>
    <lineage>
        <taxon>Eukaryota</taxon>
        <taxon>Metazoa</taxon>
        <taxon>Spiralia</taxon>
        <taxon>Gnathifera</taxon>
        <taxon>Rotifera</taxon>
        <taxon>Eurotatoria</taxon>
        <taxon>Bdelloidea</taxon>
        <taxon>Adinetida</taxon>
        <taxon>Adinetidae</taxon>
        <taxon>Adineta</taxon>
    </lineage>
</organism>
<feature type="signal peptide" evidence="2">
    <location>
        <begin position="1"/>
        <end position="20"/>
    </location>
</feature>
<comment type="caution">
    <text evidence="3">The sequence shown here is derived from an EMBL/GenBank/DDBJ whole genome shotgun (WGS) entry which is preliminary data.</text>
</comment>
<keyword evidence="1" id="KW-0472">Membrane</keyword>
<feature type="transmembrane region" description="Helical" evidence="1">
    <location>
        <begin position="105"/>
        <end position="122"/>
    </location>
</feature>
<keyword evidence="2" id="KW-0732">Signal</keyword>
<name>A0A815EK48_ADIRI</name>